<dbReference type="EMBL" id="JANTYZ010000003">
    <property type="protein sequence ID" value="MCS3865024.1"/>
    <property type="molecule type" value="Genomic_DNA"/>
</dbReference>
<dbReference type="Gene3D" id="3.40.50.720">
    <property type="entry name" value="NAD(P)-binding Rossmann-like Domain"/>
    <property type="match status" value="1"/>
</dbReference>
<reference evidence="2" key="1">
    <citation type="submission" date="2022-08" db="EMBL/GenBank/DDBJ databases">
        <title>Genomic Encyclopedia of Type Strains, Phase V (KMG-V): Genome sequencing to study the core and pangenomes of soil and plant-associated prokaryotes.</title>
        <authorList>
            <person name="Whitman W."/>
        </authorList>
    </citation>
    <scope>NUCLEOTIDE SEQUENCE</scope>
    <source>
        <strain evidence="2">SP2016B</strain>
    </source>
</reference>
<dbReference type="InterPro" id="IPR036291">
    <property type="entry name" value="NAD(P)-bd_dom_sf"/>
</dbReference>
<gene>
    <name evidence="2" type="ORF">GGP82_001573</name>
</gene>
<dbReference type="AlphaFoldDB" id="A0A9X2R7R6"/>
<dbReference type="SUPFAM" id="SSF51735">
    <property type="entry name" value="NAD(P)-binding Rossmann-fold domains"/>
    <property type="match status" value="1"/>
</dbReference>
<dbReference type="InterPro" id="IPR051207">
    <property type="entry name" value="ComplexI_NDUFA9_subunit"/>
</dbReference>
<dbReference type="PANTHER" id="PTHR12126">
    <property type="entry name" value="NADH-UBIQUINONE OXIDOREDUCTASE 39 KDA SUBUNIT-RELATED"/>
    <property type="match status" value="1"/>
</dbReference>
<organism evidence="2 3">
    <name type="scientific">Salinibacter ruber</name>
    <dbReference type="NCBI Taxonomy" id="146919"/>
    <lineage>
        <taxon>Bacteria</taxon>
        <taxon>Pseudomonadati</taxon>
        <taxon>Rhodothermota</taxon>
        <taxon>Rhodothermia</taxon>
        <taxon>Rhodothermales</taxon>
        <taxon>Salinibacteraceae</taxon>
        <taxon>Salinibacter</taxon>
    </lineage>
</organism>
<name>A0A9X2R7R6_9BACT</name>
<evidence type="ECO:0000259" key="1">
    <source>
        <dbReference type="Pfam" id="PF13460"/>
    </source>
</evidence>
<dbReference type="RefSeq" id="WP_259083451.1">
    <property type="nucleotide sequence ID" value="NZ_JANTZD010000003.1"/>
</dbReference>
<comment type="caution">
    <text evidence="2">The sequence shown here is derived from an EMBL/GenBank/DDBJ whole genome shotgun (WGS) entry which is preliminary data.</text>
</comment>
<evidence type="ECO:0000313" key="2">
    <source>
        <dbReference type="EMBL" id="MCS3865024.1"/>
    </source>
</evidence>
<dbReference type="Pfam" id="PF13460">
    <property type="entry name" value="NAD_binding_10"/>
    <property type="match status" value="1"/>
</dbReference>
<dbReference type="InterPro" id="IPR016040">
    <property type="entry name" value="NAD(P)-bd_dom"/>
</dbReference>
<dbReference type="Proteomes" id="UP001155034">
    <property type="component" value="Unassembled WGS sequence"/>
</dbReference>
<dbReference type="GO" id="GO:0044877">
    <property type="term" value="F:protein-containing complex binding"/>
    <property type="evidence" value="ECO:0007669"/>
    <property type="project" value="TreeGrafter"/>
</dbReference>
<proteinExistence type="predicted"/>
<accession>A0A9X2R7R6</accession>
<evidence type="ECO:0000313" key="3">
    <source>
        <dbReference type="Proteomes" id="UP001155034"/>
    </source>
</evidence>
<dbReference type="PANTHER" id="PTHR12126:SF11">
    <property type="entry name" value="NADH DEHYDROGENASE [UBIQUINONE] 1 ALPHA SUBCOMPLEX SUBUNIT 9, MITOCHONDRIAL"/>
    <property type="match status" value="1"/>
</dbReference>
<sequence>MAESMSSRPTVAIAGATGFVGTALRDALRDAYDVVGLTRSPVRARANAGPASAEEWRHADLFDPYAVQDGLEGADYAIYLVHSMLPSARLTQGQVADLDLLQADNFARAAEAEGVDQILYLGALIPEDKSPLPSPLRRRLEMEEVLGSTSVPLTTLRAGLIVGAGGTWLSMLLNLVRRLPVMVLPSWTRAETQPIALRDVVRGLEKSLGNPETYEATYDVGGPEAMSYHEMLLRTADVLGLWRRTTTVPMESPRLSKLWVWLFGSVPWALVTPVIDSLRFQTRVQPNEMHRWLQNDALSFEGALEASVDARGHPLPNPRDDLREQEDAVIRDQSVVRSVQRMPCPPEFTARDVADEYLRWLPRLGWPMLQVHVEHGRVAHFELRPIGTLLKLRFAADRSPEGRQLFFVTGGLLAQGDGERSGRLEFRQVLGGEAVLAAIHDFSPRLPWYVYNSTQALAHLVVMWGFRQHLERLTQRQSETPSVSSALHGPSS</sequence>
<feature type="domain" description="NAD(P)-binding" evidence="1">
    <location>
        <begin position="15"/>
        <end position="136"/>
    </location>
</feature>
<protein>
    <submittedName>
        <fullName evidence="2">Uncharacterized protein YbjT (DUF2867 family)</fullName>
    </submittedName>
</protein>